<feature type="region of interest" description="Disordered" evidence="1">
    <location>
        <begin position="122"/>
        <end position="146"/>
    </location>
</feature>
<accession>A0ABS7QVI6</accession>
<keyword evidence="3" id="KW-1185">Reference proteome</keyword>
<dbReference type="EMBL" id="JAINVZ010000015">
    <property type="protein sequence ID" value="MBY8887226.1"/>
    <property type="molecule type" value="Genomic_DNA"/>
</dbReference>
<keyword evidence="2" id="KW-0255">Endonuclease</keyword>
<feature type="compositionally biased region" description="Basic and acidic residues" evidence="1">
    <location>
        <begin position="124"/>
        <end position="134"/>
    </location>
</feature>
<proteinExistence type="predicted"/>
<evidence type="ECO:0000313" key="2">
    <source>
        <dbReference type="EMBL" id="MBY8887226.1"/>
    </source>
</evidence>
<evidence type="ECO:0000313" key="3">
    <source>
        <dbReference type="Proteomes" id="UP001198565"/>
    </source>
</evidence>
<keyword evidence="2" id="KW-0540">Nuclease</keyword>
<reference evidence="2 3" key="1">
    <citation type="submission" date="2021-08" db="EMBL/GenBank/DDBJ databases">
        <title>Streptomyces sp. PTM05 isolated from lichen.</title>
        <authorList>
            <person name="Somphong A."/>
            <person name="Phongsopitanun W."/>
            <person name="Tanasupawat S."/>
        </authorList>
    </citation>
    <scope>NUCLEOTIDE SEQUENCE [LARGE SCALE GENOMIC DNA]</scope>
    <source>
        <strain evidence="2 3">Ptm05</strain>
    </source>
</reference>
<dbReference type="InterPro" id="IPR044925">
    <property type="entry name" value="His-Me_finger_sf"/>
</dbReference>
<gene>
    <name evidence="2" type="ORF">K7472_20585</name>
</gene>
<keyword evidence="2" id="KW-0378">Hydrolase</keyword>
<sequence>MEQLSILGPPQPVRVSSALWEVWTQDSSVIERFESKRYRRRDNQCWPWLGAVSSTGHGSFRATSLPGHGRRGTVPAHLYAFQLANGPIAKFGWSRTDDLEVCHKCDSHGCTNPAHLRLGSSSENRTEWASRRGDPNGPLADIRGPAGRTRAIAEAVRYGLKHHESRELIDARIRTAELAGLPWTLW</sequence>
<dbReference type="GO" id="GO:0004519">
    <property type="term" value="F:endonuclease activity"/>
    <property type="evidence" value="ECO:0007669"/>
    <property type="project" value="UniProtKB-KW"/>
</dbReference>
<organism evidence="2 3">
    <name type="scientific">Streptantibioticus parmotrematis</name>
    <dbReference type="NCBI Taxonomy" id="2873249"/>
    <lineage>
        <taxon>Bacteria</taxon>
        <taxon>Bacillati</taxon>
        <taxon>Actinomycetota</taxon>
        <taxon>Actinomycetes</taxon>
        <taxon>Kitasatosporales</taxon>
        <taxon>Streptomycetaceae</taxon>
        <taxon>Streptantibioticus</taxon>
    </lineage>
</organism>
<name>A0ABS7QVI6_9ACTN</name>
<dbReference type="Proteomes" id="UP001198565">
    <property type="component" value="Unassembled WGS sequence"/>
</dbReference>
<protein>
    <submittedName>
        <fullName evidence="2">HNH endonuclease</fullName>
    </submittedName>
</protein>
<dbReference type="SUPFAM" id="SSF54060">
    <property type="entry name" value="His-Me finger endonucleases"/>
    <property type="match status" value="1"/>
</dbReference>
<evidence type="ECO:0000256" key="1">
    <source>
        <dbReference type="SAM" id="MobiDB-lite"/>
    </source>
</evidence>
<comment type="caution">
    <text evidence="2">The sequence shown here is derived from an EMBL/GenBank/DDBJ whole genome shotgun (WGS) entry which is preliminary data.</text>
</comment>